<evidence type="ECO:0000313" key="8">
    <source>
        <dbReference type="Proteomes" id="UP000006055"/>
    </source>
</evidence>
<dbReference type="GO" id="GO:0005829">
    <property type="term" value="C:cytosol"/>
    <property type="evidence" value="ECO:0007669"/>
    <property type="project" value="TreeGrafter"/>
</dbReference>
<dbReference type="Gene3D" id="3.40.50.280">
    <property type="entry name" value="Cobalamin-binding domain"/>
    <property type="match status" value="1"/>
</dbReference>
<dbReference type="GO" id="GO:0003824">
    <property type="term" value="F:catalytic activity"/>
    <property type="evidence" value="ECO:0007669"/>
    <property type="project" value="InterPro"/>
</dbReference>
<dbReference type="RefSeq" id="WP_014811128.1">
    <property type="nucleotide sequence ID" value="NC_018025.1"/>
</dbReference>
<accession>I4C8V3</accession>
<dbReference type="PROSITE" id="PS51918">
    <property type="entry name" value="RADICAL_SAM"/>
    <property type="match status" value="1"/>
</dbReference>
<evidence type="ECO:0000256" key="5">
    <source>
        <dbReference type="ARBA" id="ARBA00023014"/>
    </source>
</evidence>
<dbReference type="Pfam" id="PF04055">
    <property type="entry name" value="Radical_SAM"/>
    <property type="match status" value="1"/>
</dbReference>
<evidence type="ECO:0000313" key="7">
    <source>
        <dbReference type="EMBL" id="AFM25994.1"/>
    </source>
</evidence>
<dbReference type="OrthoDB" id="9762608at2"/>
<dbReference type="GO" id="GO:0046872">
    <property type="term" value="F:metal ion binding"/>
    <property type="evidence" value="ECO:0007669"/>
    <property type="project" value="UniProtKB-KW"/>
</dbReference>
<evidence type="ECO:0000259" key="6">
    <source>
        <dbReference type="PROSITE" id="PS51918"/>
    </source>
</evidence>
<dbReference type="AlphaFoldDB" id="I4C8V3"/>
<dbReference type="STRING" id="706587.Desti_3337"/>
<dbReference type="PANTHER" id="PTHR43409">
    <property type="entry name" value="ANAEROBIC MAGNESIUM-PROTOPORPHYRIN IX MONOMETHYL ESTER CYCLASE-RELATED"/>
    <property type="match status" value="1"/>
</dbReference>
<keyword evidence="4" id="KW-0408">Iron</keyword>
<dbReference type="InterPro" id="IPR034466">
    <property type="entry name" value="Methyltransferase_Class_B"/>
</dbReference>
<dbReference type="InterPro" id="IPR023404">
    <property type="entry name" value="rSAM_horseshoe"/>
</dbReference>
<gene>
    <name evidence="7" type="ordered locus">Desti_3337</name>
</gene>
<keyword evidence="3" id="KW-0479">Metal-binding</keyword>
<dbReference type="HOGENOM" id="CLU_021572_5_0_7"/>
<keyword evidence="5" id="KW-0411">Iron-sulfur</keyword>
<dbReference type="SFLD" id="SFLDG01082">
    <property type="entry name" value="B12-binding_domain_containing"/>
    <property type="match status" value="1"/>
</dbReference>
<dbReference type="SFLD" id="SFLDG01123">
    <property type="entry name" value="methyltransferase_(Class_B)"/>
    <property type="match status" value="1"/>
</dbReference>
<proteinExistence type="predicted"/>
<dbReference type="PATRIC" id="fig|706587.4.peg.3801"/>
<evidence type="ECO:0000256" key="3">
    <source>
        <dbReference type="ARBA" id="ARBA00022723"/>
    </source>
</evidence>
<dbReference type="PANTHER" id="PTHR43409:SF3">
    <property type="entry name" value="HYPOTHETICAL METHYLTRANSFERASE"/>
    <property type="match status" value="1"/>
</dbReference>
<organism evidence="7 8">
    <name type="scientific">Desulfomonile tiedjei (strain ATCC 49306 / DSM 6799 / DCB-1)</name>
    <dbReference type="NCBI Taxonomy" id="706587"/>
    <lineage>
        <taxon>Bacteria</taxon>
        <taxon>Pseudomonadati</taxon>
        <taxon>Thermodesulfobacteriota</taxon>
        <taxon>Desulfomonilia</taxon>
        <taxon>Desulfomonilales</taxon>
        <taxon>Desulfomonilaceae</taxon>
        <taxon>Desulfomonile</taxon>
    </lineage>
</organism>
<evidence type="ECO:0000256" key="2">
    <source>
        <dbReference type="ARBA" id="ARBA00022691"/>
    </source>
</evidence>
<dbReference type="InterPro" id="IPR058240">
    <property type="entry name" value="rSAM_sf"/>
</dbReference>
<dbReference type="SUPFAM" id="SSF102114">
    <property type="entry name" value="Radical SAM enzymes"/>
    <property type="match status" value="1"/>
</dbReference>
<dbReference type="SFLD" id="SFLDF00303">
    <property type="entry name" value="hopanoid_C2-methyltransferase"/>
    <property type="match status" value="1"/>
</dbReference>
<dbReference type="Pfam" id="PF13282">
    <property type="entry name" value="DUF4070"/>
    <property type="match status" value="1"/>
</dbReference>
<dbReference type="Gene3D" id="3.80.30.20">
    <property type="entry name" value="tm_1862 like domain"/>
    <property type="match status" value="1"/>
</dbReference>
<reference evidence="8" key="1">
    <citation type="submission" date="2012-06" db="EMBL/GenBank/DDBJ databases">
        <title>Complete sequence of chromosome of Desulfomonile tiedjei DSM 6799.</title>
        <authorList>
            <person name="Lucas S."/>
            <person name="Copeland A."/>
            <person name="Lapidus A."/>
            <person name="Glavina del Rio T."/>
            <person name="Dalin E."/>
            <person name="Tice H."/>
            <person name="Bruce D."/>
            <person name="Goodwin L."/>
            <person name="Pitluck S."/>
            <person name="Peters L."/>
            <person name="Ovchinnikova G."/>
            <person name="Zeytun A."/>
            <person name="Lu M."/>
            <person name="Kyrpides N."/>
            <person name="Mavromatis K."/>
            <person name="Ivanova N."/>
            <person name="Brettin T."/>
            <person name="Detter J.C."/>
            <person name="Han C."/>
            <person name="Larimer F."/>
            <person name="Land M."/>
            <person name="Hauser L."/>
            <person name="Markowitz V."/>
            <person name="Cheng J.-F."/>
            <person name="Hugenholtz P."/>
            <person name="Woyke T."/>
            <person name="Wu D."/>
            <person name="Spring S."/>
            <person name="Schroeder M."/>
            <person name="Brambilla E."/>
            <person name="Klenk H.-P."/>
            <person name="Eisen J.A."/>
        </authorList>
    </citation>
    <scope>NUCLEOTIDE SEQUENCE [LARGE SCALE GENOMIC DNA]</scope>
    <source>
        <strain evidence="8">ATCC 49306 / DSM 6799 / DCB-1</strain>
    </source>
</reference>
<dbReference type="EMBL" id="CP003360">
    <property type="protein sequence ID" value="AFM25994.1"/>
    <property type="molecule type" value="Genomic_DNA"/>
</dbReference>
<feature type="domain" description="Radical SAM core" evidence="6">
    <location>
        <begin position="163"/>
        <end position="392"/>
    </location>
</feature>
<dbReference type="eggNOG" id="COG1032">
    <property type="taxonomic scope" value="Bacteria"/>
</dbReference>
<dbReference type="SMART" id="SM00729">
    <property type="entry name" value="Elp3"/>
    <property type="match status" value="1"/>
</dbReference>
<protein>
    <submittedName>
        <fullName evidence="7">Fe-S oxidoreductase</fullName>
    </submittedName>
</protein>
<dbReference type="KEGG" id="dti:Desti_3337"/>
<comment type="cofactor">
    <cofactor evidence="1">
        <name>[4Fe-4S] cluster</name>
        <dbReference type="ChEBI" id="CHEBI:49883"/>
    </cofactor>
</comment>
<sequence>MNVLLVYPKSPRNLNIGTEDSVIRVASKKAYTPPLGLLTVAALLPHSWDLKLIDLTFQCISEEDWAWCETVFTTGTLMQFTQIADVIRESKEKGKVVAVGGPAAFHFPHEFVNVGADYVAVGEGEITIPLLLEKMRQDAAPTIIRSAERADLTMSPVPRFDLLDMKAYVDMAIQFSRGCPFQCEFCDATQIFGREVRTKTPEQFIRELQTLYDLGWRREIYVVDDNFVGNPKRSKALLEMMVTWSNEHRRPFEFFTHASINLSRSPDIMRMMVEAGFTTVYIGIESTDKEVLRIARKLQNSSTDLDDACSKINEAGLQIMAGTILGMDGERPGRDRSLIEFVSKNNIPLVEVALLYAYPGTSLWTRLKRENRLVNGEREDLIQSNNLRMNFRPTRSLDEIETEFLNTMSALYDHSAFLDRAFRHFLAMKPVQMPLYPKKLEWAEIRVLIITFIQWGFLRNTRTKFWRILVRAYTKMDLRRFLLLIRCCVALEHYVGIYNEFLVTLRPTTAK</sequence>
<keyword evidence="8" id="KW-1185">Reference proteome</keyword>
<dbReference type="InterPro" id="IPR034530">
    <property type="entry name" value="HpnP-like"/>
</dbReference>
<dbReference type="InterPro" id="IPR051198">
    <property type="entry name" value="BchE-like"/>
</dbReference>
<evidence type="ECO:0000256" key="1">
    <source>
        <dbReference type="ARBA" id="ARBA00001966"/>
    </source>
</evidence>
<name>I4C8V3_DESTA</name>
<dbReference type="GO" id="GO:0051536">
    <property type="term" value="F:iron-sulfur cluster binding"/>
    <property type="evidence" value="ECO:0007669"/>
    <property type="project" value="UniProtKB-KW"/>
</dbReference>
<dbReference type="SFLD" id="SFLDS00029">
    <property type="entry name" value="Radical_SAM"/>
    <property type="match status" value="1"/>
</dbReference>
<dbReference type="InterPro" id="IPR025274">
    <property type="entry name" value="DUF4070"/>
</dbReference>
<dbReference type="InterPro" id="IPR007197">
    <property type="entry name" value="rSAM"/>
</dbReference>
<evidence type="ECO:0000256" key="4">
    <source>
        <dbReference type="ARBA" id="ARBA00023004"/>
    </source>
</evidence>
<keyword evidence="2" id="KW-0949">S-adenosyl-L-methionine</keyword>
<dbReference type="InterPro" id="IPR006638">
    <property type="entry name" value="Elp3/MiaA/NifB-like_rSAM"/>
</dbReference>
<dbReference type="Proteomes" id="UP000006055">
    <property type="component" value="Chromosome"/>
</dbReference>